<keyword evidence="2" id="KW-1185">Reference proteome</keyword>
<dbReference type="GeneID" id="17278635"/>
<protein>
    <submittedName>
        <fullName evidence="1">Uncharacterized protein</fullName>
    </submittedName>
</protein>
<name>A0A0D3KC79_EMIH1</name>
<evidence type="ECO:0000313" key="2">
    <source>
        <dbReference type="Proteomes" id="UP000013827"/>
    </source>
</evidence>
<organism evidence="1 2">
    <name type="scientific">Emiliania huxleyi (strain CCMP1516)</name>
    <dbReference type="NCBI Taxonomy" id="280463"/>
    <lineage>
        <taxon>Eukaryota</taxon>
        <taxon>Haptista</taxon>
        <taxon>Haptophyta</taxon>
        <taxon>Prymnesiophyceae</taxon>
        <taxon>Isochrysidales</taxon>
        <taxon>Noelaerhabdaceae</taxon>
        <taxon>Emiliania</taxon>
    </lineage>
</organism>
<dbReference type="KEGG" id="ehx:EMIHUDRAFT_229942"/>
<reference evidence="2" key="1">
    <citation type="journal article" date="2013" name="Nature">
        <title>Pan genome of the phytoplankton Emiliania underpins its global distribution.</title>
        <authorList>
            <person name="Read B.A."/>
            <person name="Kegel J."/>
            <person name="Klute M.J."/>
            <person name="Kuo A."/>
            <person name="Lefebvre S.C."/>
            <person name="Maumus F."/>
            <person name="Mayer C."/>
            <person name="Miller J."/>
            <person name="Monier A."/>
            <person name="Salamov A."/>
            <person name="Young J."/>
            <person name="Aguilar M."/>
            <person name="Claverie J.M."/>
            <person name="Frickenhaus S."/>
            <person name="Gonzalez K."/>
            <person name="Herman E.K."/>
            <person name="Lin Y.C."/>
            <person name="Napier J."/>
            <person name="Ogata H."/>
            <person name="Sarno A.F."/>
            <person name="Shmutz J."/>
            <person name="Schroeder D."/>
            <person name="de Vargas C."/>
            <person name="Verret F."/>
            <person name="von Dassow P."/>
            <person name="Valentin K."/>
            <person name="Van de Peer Y."/>
            <person name="Wheeler G."/>
            <person name="Dacks J.B."/>
            <person name="Delwiche C.F."/>
            <person name="Dyhrman S.T."/>
            <person name="Glockner G."/>
            <person name="John U."/>
            <person name="Richards T."/>
            <person name="Worden A.Z."/>
            <person name="Zhang X."/>
            <person name="Grigoriev I.V."/>
            <person name="Allen A.E."/>
            <person name="Bidle K."/>
            <person name="Borodovsky M."/>
            <person name="Bowler C."/>
            <person name="Brownlee C."/>
            <person name="Cock J.M."/>
            <person name="Elias M."/>
            <person name="Gladyshev V.N."/>
            <person name="Groth M."/>
            <person name="Guda C."/>
            <person name="Hadaegh A."/>
            <person name="Iglesias-Rodriguez M.D."/>
            <person name="Jenkins J."/>
            <person name="Jones B.M."/>
            <person name="Lawson T."/>
            <person name="Leese F."/>
            <person name="Lindquist E."/>
            <person name="Lobanov A."/>
            <person name="Lomsadze A."/>
            <person name="Malik S.B."/>
            <person name="Marsh M.E."/>
            <person name="Mackinder L."/>
            <person name="Mock T."/>
            <person name="Mueller-Roeber B."/>
            <person name="Pagarete A."/>
            <person name="Parker M."/>
            <person name="Probert I."/>
            <person name="Quesneville H."/>
            <person name="Raines C."/>
            <person name="Rensing S.A."/>
            <person name="Riano-Pachon D.M."/>
            <person name="Richier S."/>
            <person name="Rokitta S."/>
            <person name="Shiraiwa Y."/>
            <person name="Soanes D.M."/>
            <person name="van der Giezen M."/>
            <person name="Wahlund T.M."/>
            <person name="Williams B."/>
            <person name="Wilson W."/>
            <person name="Wolfe G."/>
            <person name="Wurch L.L."/>
        </authorList>
    </citation>
    <scope>NUCLEOTIDE SEQUENCE</scope>
</reference>
<sequence>MVCCPAQQPSGDDPGAKNPATTALWMGRDLLPPTSFLFEQIGQLEAREPDL</sequence>
<dbReference type="RefSeq" id="XP_005785793.1">
    <property type="nucleotide sequence ID" value="XM_005785736.1"/>
</dbReference>
<dbReference type="PaxDb" id="2903-EOD33364"/>
<dbReference type="AlphaFoldDB" id="A0A0D3KC79"/>
<proteinExistence type="predicted"/>
<dbReference type="HOGENOM" id="CLU_3110418_0_0_1"/>
<dbReference type="EnsemblProtists" id="EOD33364">
    <property type="protein sequence ID" value="EOD33364"/>
    <property type="gene ID" value="EMIHUDRAFT_229942"/>
</dbReference>
<dbReference type="Proteomes" id="UP000013827">
    <property type="component" value="Unassembled WGS sequence"/>
</dbReference>
<reference evidence="1" key="2">
    <citation type="submission" date="2024-10" db="UniProtKB">
        <authorList>
            <consortium name="EnsemblProtists"/>
        </authorList>
    </citation>
    <scope>IDENTIFICATION</scope>
</reference>
<accession>A0A0D3KC79</accession>
<evidence type="ECO:0000313" key="1">
    <source>
        <dbReference type="EnsemblProtists" id="EOD33364"/>
    </source>
</evidence>